<gene>
    <name evidence="4" type="ORF">SAMN04487792_1380</name>
</gene>
<dbReference type="PROSITE" id="PS50977">
    <property type="entry name" value="HTH_TETR_2"/>
    <property type="match status" value="1"/>
</dbReference>
<dbReference type="STRING" id="1505723.SAMN04487792_1380"/>
<keyword evidence="1 2" id="KW-0238">DNA-binding</keyword>
<evidence type="ECO:0000256" key="2">
    <source>
        <dbReference type="PROSITE-ProRule" id="PRU00335"/>
    </source>
</evidence>
<dbReference type="AlphaFoldDB" id="A0A1I1TB64"/>
<evidence type="ECO:0000259" key="3">
    <source>
        <dbReference type="PROSITE" id="PS50977"/>
    </source>
</evidence>
<feature type="DNA-binding region" description="H-T-H motif" evidence="2">
    <location>
        <begin position="34"/>
        <end position="53"/>
    </location>
</feature>
<evidence type="ECO:0000313" key="5">
    <source>
        <dbReference type="Proteomes" id="UP000199599"/>
    </source>
</evidence>
<organism evidence="4 5">
    <name type="scientific">Lactobacillus bombicola</name>
    <dbReference type="NCBI Taxonomy" id="1505723"/>
    <lineage>
        <taxon>Bacteria</taxon>
        <taxon>Bacillati</taxon>
        <taxon>Bacillota</taxon>
        <taxon>Bacilli</taxon>
        <taxon>Lactobacillales</taxon>
        <taxon>Lactobacillaceae</taxon>
        <taxon>Lactobacillus</taxon>
    </lineage>
</organism>
<proteinExistence type="predicted"/>
<evidence type="ECO:0000256" key="1">
    <source>
        <dbReference type="ARBA" id="ARBA00023125"/>
    </source>
</evidence>
<dbReference type="EMBL" id="FOMN01000008">
    <property type="protein sequence ID" value="SFD55864.1"/>
    <property type="molecule type" value="Genomic_DNA"/>
</dbReference>
<accession>A0A1I1TB64</accession>
<reference evidence="5" key="1">
    <citation type="submission" date="2016-10" db="EMBL/GenBank/DDBJ databases">
        <authorList>
            <person name="Varghese N."/>
            <person name="Submissions S."/>
        </authorList>
    </citation>
    <scope>NUCLEOTIDE SEQUENCE [LARGE SCALE GENOMIC DNA]</scope>
    <source>
        <strain evidence="5">R-53102</strain>
    </source>
</reference>
<dbReference type="SUPFAM" id="SSF46689">
    <property type="entry name" value="Homeodomain-like"/>
    <property type="match status" value="1"/>
</dbReference>
<dbReference type="InterPro" id="IPR009057">
    <property type="entry name" value="Homeodomain-like_sf"/>
</dbReference>
<dbReference type="GO" id="GO:0003677">
    <property type="term" value="F:DNA binding"/>
    <property type="evidence" value="ECO:0007669"/>
    <property type="project" value="UniProtKB-UniRule"/>
</dbReference>
<name>A0A1I1TB64_9LACO</name>
<sequence length="173" mass="19917">MVKSTFINLPPAKKDLIQQALLNEFGTYPLQEAQVARIVKDAGIARGTFYKYFIDLKDAYQYLYLCAMAELHVPIQRTSAYKPRLIYNMVVDFIKQTQCSKYVNLIRIHILYNESMVNHPFPSALLSQLSAQNWSAMVLSHGAIRMIFENPQQEKVILERFRSGLELLEKGAN</sequence>
<dbReference type="Proteomes" id="UP000199599">
    <property type="component" value="Unassembled WGS sequence"/>
</dbReference>
<dbReference type="Gene3D" id="1.10.357.10">
    <property type="entry name" value="Tetracycline Repressor, domain 2"/>
    <property type="match status" value="1"/>
</dbReference>
<dbReference type="RefSeq" id="WP_090093747.1">
    <property type="nucleotide sequence ID" value="NZ_CBCRVU010000002.1"/>
</dbReference>
<feature type="domain" description="HTH tetR-type" evidence="3">
    <location>
        <begin position="11"/>
        <end position="71"/>
    </location>
</feature>
<evidence type="ECO:0000313" key="4">
    <source>
        <dbReference type="EMBL" id="SFD55864.1"/>
    </source>
</evidence>
<protein>
    <submittedName>
        <fullName evidence="4">Transcriptional regulator, TetR family</fullName>
    </submittedName>
</protein>
<dbReference type="InterPro" id="IPR001647">
    <property type="entry name" value="HTH_TetR"/>
</dbReference>